<accession>A0ABZ0WBD6</accession>
<name>A0ABZ0WBD6_9BACT</name>
<dbReference type="RefSeq" id="WP_114789284.1">
    <property type="nucleotide sequence ID" value="NZ_CP139960.1"/>
</dbReference>
<proteinExistence type="predicted"/>
<evidence type="ECO:0000313" key="2">
    <source>
        <dbReference type="Proteomes" id="UP001325680"/>
    </source>
</evidence>
<dbReference type="EMBL" id="CP139960">
    <property type="protein sequence ID" value="WQD39883.1"/>
    <property type="molecule type" value="Genomic_DNA"/>
</dbReference>
<sequence length="718" mass="79808">MATFKMPVQFEKPLQEPVNLSVILADAQGNIIQQSPLDEKGDASFDEALLKRGNLQVVVLPNTEDSLEGVTHLQQLERFRPYISSIDWSEGNRPLIKPIPPIFTEYWLLRFCRVLGRLTKTYLIGNNQVQLPVCKARVNICEVDKIFWLIRKIPDSVILRIPELFRVTPKLNIPKPNVLVNPQITRPNILVRPANTTPVAEPIIKLEPAIAARFNTANIPVLRNELVNNFKLLIPHFCRIPWLWPYFYRCDKIKTTYTDENGRFDTNIIYFTNGDKPDIYIWIECLINGVWETVYRPAIACNTRWDYVCGSEIHISITDPRVTPNCGPALAGEAVWIRTIGNFSVRDVLQTSNNTPVQGISFERKGLFRYGTDHRSPFATTATSAKLNFSVIFGSGLPLSGAKYFRWMCKKTHNEAMVPESGADIALTANIHRPYLVERMEGMIKHFDVGSVLLGPQAVNGKALYLIPPANPIGFEGITDSVGWMSMGVFTTDLDTRTLAGDGLYEFWLEIFDQAGNRVNPSQAFFQIPTAANFNSSETASGEYFGVCNGMNAFKMVMRIDSLNNKTVAEIYPVRLTSGPGGPYKVSNPCGFLDYTNGGDKNISIPFKAYQANNFADFSFSVGRGNAGTGAYPTVASISGMVIGDAGRYVRDVDGVYMPDDSPDLEFSPDELMQTCAAGGRAAFTQSLYVNALHVDGYRQLDELDSSASAAFALSKLA</sequence>
<organism evidence="1 2">
    <name type="scientific">Niabella yanshanensis</name>
    <dbReference type="NCBI Taxonomy" id="577386"/>
    <lineage>
        <taxon>Bacteria</taxon>
        <taxon>Pseudomonadati</taxon>
        <taxon>Bacteroidota</taxon>
        <taxon>Chitinophagia</taxon>
        <taxon>Chitinophagales</taxon>
        <taxon>Chitinophagaceae</taxon>
        <taxon>Niabella</taxon>
    </lineage>
</organism>
<dbReference type="Proteomes" id="UP001325680">
    <property type="component" value="Chromosome"/>
</dbReference>
<keyword evidence="2" id="KW-1185">Reference proteome</keyword>
<gene>
    <name evidence="1" type="ORF">U0035_06935</name>
</gene>
<protein>
    <submittedName>
        <fullName evidence="1">Uncharacterized protein</fullName>
    </submittedName>
</protein>
<reference evidence="1 2" key="1">
    <citation type="submission" date="2023-12" db="EMBL/GenBank/DDBJ databases">
        <title>Genome sequencing and assembly of bacterial species from a model synthetic community.</title>
        <authorList>
            <person name="Hogle S.L."/>
        </authorList>
    </citation>
    <scope>NUCLEOTIDE SEQUENCE [LARGE SCALE GENOMIC DNA]</scope>
    <source>
        <strain evidence="1 2">HAMBI_3031</strain>
    </source>
</reference>
<evidence type="ECO:0000313" key="1">
    <source>
        <dbReference type="EMBL" id="WQD39883.1"/>
    </source>
</evidence>